<accession>A0AA38TJV1</accession>
<dbReference type="Gene3D" id="1.25.40.20">
    <property type="entry name" value="Ankyrin repeat-containing domain"/>
    <property type="match status" value="1"/>
</dbReference>
<feature type="domain" description="PGG" evidence="2">
    <location>
        <begin position="475"/>
        <end position="586"/>
    </location>
</feature>
<gene>
    <name evidence="3" type="ORF">OSB04_009990</name>
</gene>
<feature type="transmembrane region" description="Helical" evidence="1">
    <location>
        <begin position="566"/>
        <end position="588"/>
    </location>
</feature>
<organism evidence="3 4">
    <name type="scientific">Centaurea solstitialis</name>
    <name type="common">yellow star-thistle</name>
    <dbReference type="NCBI Taxonomy" id="347529"/>
    <lineage>
        <taxon>Eukaryota</taxon>
        <taxon>Viridiplantae</taxon>
        <taxon>Streptophyta</taxon>
        <taxon>Embryophyta</taxon>
        <taxon>Tracheophyta</taxon>
        <taxon>Spermatophyta</taxon>
        <taxon>Magnoliopsida</taxon>
        <taxon>eudicotyledons</taxon>
        <taxon>Gunneridae</taxon>
        <taxon>Pentapetalae</taxon>
        <taxon>asterids</taxon>
        <taxon>campanulids</taxon>
        <taxon>Asterales</taxon>
        <taxon>Asteraceae</taxon>
        <taxon>Carduoideae</taxon>
        <taxon>Cardueae</taxon>
        <taxon>Centaureinae</taxon>
        <taxon>Centaurea</taxon>
    </lineage>
</organism>
<comment type="caution">
    <text evidence="3">The sequence shown here is derived from an EMBL/GenBank/DDBJ whole genome shotgun (WGS) entry which is preliminary data.</text>
</comment>
<dbReference type="Pfam" id="PF13962">
    <property type="entry name" value="PGG"/>
    <property type="match status" value="1"/>
</dbReference>
<feature type="transmembrane region" description="Helical" evidence="1">
    <location>
        <begin position="594"/>
        <end position="619"/>
    </location>
</feature>
<protein>
    <recommendedName>
        <fullName evidence="2">PGG domain-containing protein</fullName>
    </recommendedName>
</protein>
<proteinExistence type="predicted"/>
<dbReference type="InterPro" id="IPR026961">
    <property type="entry name" value="PGG_dom"/>
</dbReference>
<reference evidence="3" key="1">
    <citation type="submission" date="2023-03" db="EMBL/GenBank/DDBJ databases">
        <title>Chromosome-scale reference genome and RAD-based genetic map of yellow starthistle (Centaurea solstitialis) reveal putative structural variation and QTLs associated with invader traits.</title>
        <authorList>
            <person name="Reatini B."/>
            <person name="Cang F.A."/>
            <person name="Jiang Q."/>
            <person name="Mckibben M.T.W."/>
            <person name="Barker M.S."/>
            <person name="Rieseberg L.H."/>
            <person name="Dlugosch K.M."/>
        </authorList>
    </citation>
    <scope>NUCLEOTIDE SEQUENCE</scope>
    <source>
        <strain evidence="3">CAN-66</strain>
        <tissue evidence="3">Leaf</tissue>
    </source>
</reference>
<feature type="transmembrane region" description="Helical" evidence="1">
    <location>
        <begin position="479"/>
        <end position="500"/>
    </location>
</feature>
<evidence type="ECO:0000259" key="2">
    <source>
        <dbReference type="Pfam" id="PF13962"/>
    </source>
</evidence>
<sequence length="640" mass="72289">MKQQESLDESLQKPLDERFNLLLHKAVFDDDWNSLSEIFEEHPARRTDPVNDQKETPLMFAVGTNRSHRFVKSLVSDLSRDGLINQALAERNYQGDTALHYAATVGNVTDFTLLVSSSSKPVELAFNYKNNYGRTPLFVAAYQGKRNKMLEFLFSRLRVLNPPISGIPDRSLCGGDLLGPAIEGEFIDIALKLVKEHSEIILSKGWNIQRALDKLARNPKFFRSGSGLGFFGHLIYSLLPVHESKIVANEKTTTQRFPKDEESIYTTAKEFYHRKCTSEAWFKRILRYIASPIMNIYDMKVTHTQANQLVQCLCENAVKRCTKEFVFVIFGSTMSNAVRFETLEVIEEIIRASPSIIDSILDVNNAFDEAIKRRQYRTYNLLYQITSYRMLIASRLDDDTNENMLQIVAKTLPSRKFTNHMGGAALQMQHELQWFKEIESNLVEPSYKEELNRQGKTPRMVFSEVHESLLTEGRDWMKAAADSSSTVAALIVTVAFAAAFTVPGGNKSEGKPVYLDNGSFMLFIISDAVALFSSVTSVLMFLGILTSRYAEEDFLYTLPTKMTIGLISLFLSLAAMIVAFSATLSVVLQDKVRWIAAPLLAIACIPVGVFGVLQFPLLVRLINSTFGPSIFHKQNRRMLH</sequence>
<dbReference type="PANTHER" id="PTHR24177:SF304">
    <property type="entry name" value="ANKYRIN REPEAT-CONTAINING DOMAIN, PGG DOMAIN PROTEIN-RELATED"/>
    <property type="match status" value="1"/>
</dbReference>
<dbReference type="EMBL" id="JARYMX010000003">
    <property type="protein sequence ID" value="KAJ9555376.1"/>
    <property type="molecule type" value="Genomic_DNA"/>
</dbReference>
<keyword evidence="1" id="KW-1133">Transmembrane helix</keyword>
<dbReference type="GO" id="GO:0016020">
    <property type="term" value="C:membrane"/>
    <property type="evidence" value="ECO:0007669"/>
    <property type="project" value="TreeGrafter"/>
</dbReference>
<dbReference type="Pfam" id="PF12796">
    <property type="entry name" value="Ank_2"/>
    <property type="match status" value="1"/>
</dbReference>
<keyword evidence="1" id="KW-0472">Membrane</keyword>
<feature type="transmembrane region" description="Helical" evidence="1">
    <location>
        <begin position="520"/>
        <end position="545"/>
    </location>
</feature>
<dbReference type="PANTHER" id="PTHR24177">
    <property type="entry name" value="CASKIN"/>
    <property type="match status" value="1"/>
</dbReference>
<dbReference type="SUPFAM" id="SSF48403">
    <property type="entry name" value="Ankyrin repeat"/>
    <property type="match status" value="1"/>
</dbReference>
<evidence type="ECO:0000313" key="4">
    <source>
        <dbReference type="Proteomes" id="UP001172457"/>
    </source>
</evidence>
<dbReference type="AlphaFoldDB" id="A0AA38TJV1"/>
<dbReference type="SMART" id="SM00248">
    <property type="entry name" value="ANK"/>
    <property type="match status" value="3"/>
</dbReference>
<evidence type="ECO:0000256" key="1">
    <source>
        <dbReference type="SAM" id="Phobius"/>
    </source>
</evidence>
<dbReference type="InterPro" id="IPR002110">
    <property type="entry name" value="Ankyrin_rpt"/>
</dbReference>
<dbReference type="InterPro" id="IPR036770">
    <property type="entry name" value="Ankyrin_rpt-contain_sf"/>
</dbReference>
<evidence type="ECO:0000313" key="3">
    <source>
        <dbReference type="EMBL" id="KAJ9555376.1"/>
    </source>
</evidence>
<name>A0AA38TJV1_9ASTR</name>
<keyword evidence="1" id="KW-0812">Transmembrane</keyword>
<keyword evidence="4" id="KW-1185">Reference proteome</keyword>
<dbReference type="Proteomes" id="UP001172457">
    <property type="component" value="Chromosome 3"/>
</dbReference>